<reference evidence="10 11" key="1">
    <citation type="submission" date="2021-04" db="EMBL/GenBank/DDBJ databases">
        <authorList>
            <person name="Rodrigo-Torres L."/>
            <person name="Arahal R. D."/>
            <person name="Lucena T."/>
        </authorList>
    </citation>
    <scope>NUCLEOTIDE SEQUENCE [LARGE SCALE GENOMIC DNA]</scope>
    <source>
        <strain evidence="10 11">CECT 9623</strain>
    </source>
</reference>
<gene>
    <name evidence="10" type="primary">rcsC_19</name>
    <name evidence="10" type="ORF">DYBT9623_01749</name>
</gene>
<proteinExistence type="predicted"/>
<evidence type="ECO:0000256" key="6">
    <source>
        <dbReference type="PROSITE-ProRule" id="PRU00169"/>
    </source>
</evidence>
<dbReference type="Gene3D" id="3.30.565.10">
    <property type="entry name" value="Histidine kinase-like ATPase, C-terminal domain"/>
    <property type="match status" value="1"/>
</dbReference>
<dbReference type="InterPro" id="IPR013783">
    <property type="entry name" value="Ig-like_fold"/>
</dbReference>
<dbReference type="PROSITE" id="PS50110">
    <property type="entry name" value="RESPONSE_REGULATORY"/>
    <property type="match status" value="1"/>
</dbReference>
<dbReference type="InterPro" id="IPR011123">
    <property type="entry name" value="Y_Y_Y"/>
</dbReference>
<dbReference type="Pfam" id="PF00072">
    <property type="entry name" value="Response_reg"/>
    <property type="match status" value="1"/>
</dbReference>
<dbReference type="InterPro" id="IPR011006">
    <property type="entry name" value="CheY-like_superfamily"/>
</dbReference>
<sequence length="1359" mass="152601">MCRVGRISRTWGIIFFLMLACLSSHGQEKFFSTLSVSEGLPTNLINAVAQDRNHFIWIATGDGLARYDGYHFRIFKKDGTPNSIPSNGVQSVYADGDDLWIGTVNGLSKINTITFKITRIPTGTHTNIRCFSKGADGNLWIGTMTGLIKYNPNNGTFTTLTTQNSDLSHNTVRTIFQDKKGMLWIGTYDQLNRLDPKTSTFTAFNLKRKGAPNAQNNLICDIKPIAGNDALLWVGTETGLCRFNMLTGAHENLNKQTKLSNQVVKAIYTGNDNKIWLGTDFGLNIYNLVNNTTERYFHNPQSPYSIANNVIWQIFEDRAGVVWFVTSNGISKVNQMDNLYQYHHVMQQVGGQTIGSQVKSFLVSKKGIYWIGTLHGVIRFDPKTGQSRKFSIESPGPGRLMINNVTVLHEDRDERIWIGTVAGIHVWDDAKQIMETITAGQNNGLASNYINNFVETPDGTLLVGTWEGGIFKSTKRLENVKDLHFQLVSKAETDQFLSDKESLWLIEFDELFRLDLNTGVKKKILPFARVADRKTVSSFFKSKSGSIWAATENGLVEYVPSTKKASFHAIPNHNMARATITEDQKGNIWVATNTALEKFTPASRKVEFYPLNKNLPIKSFYAGCVGKSASGELFFGGDNGYISFSPEKAIPNGYQPRVILTDLLLNNKEVEIGEKLDNRVILDRDISYMPKIELDYGQRSLELKFASLHFWQPEMNTYSYKLEGADENWTTTSGNKNFAVYSNLSPGTYTFKVRGTNNNGIWSKEISVTEITINPPLLLSKGFLALYVILIAAGVYVALKIYSGRIKLENELKISKLEIAHAEEIEQTKEQFFTNISHELRTPISLILPPIHQIMRNGKLDADNFKLISLAEKNSHRLLRVVNQVLDFKKMQEDKLYLNTSKIEIIGLLRELYSHFADKAARHEVDYTFTISTAEFELFADAEKIETIVLNLLSNAFKFTPKGGSIAVNVEIINEEDPDDFAVQIAISDTGIGISADDQKRIFERFYQTAESRKREMGSGIGLALTLEYVKMHSGEIKLESEPGEGSVFTILLPKGNAEQLVLEHSDPDSFPIFQAPLSNTEAYETVNSGRNKPLLMIVEDNPDMVDFIRLTLHDKYRFVIAGDGEEGLLKAGQYLPDLIISDVMMPIMDGLKFCKMLKSDPKTSRIAVILLTARSLTSQKIEGIRVGADAYITKPFDIELLDAQISNLLQRKEEMSTYVRQNLIITPEVKDGKENVDEKFVKKVMSIVEVHISDPEFNVEVLASEMGMSSAHLSRKLKTLTQFSANEIIKKYRIKKASLLLGNNEGNVSEVMYDVGFSNLSYFSKCFREEFGVSPKEYGKKASGKYRADSLDSSVWSA</sequence>
<dbReference type="Pfam" id="PF00512">
    <property type="entry name" value="HisKA"/>
    <property type="match status" value="1"/>
</dbReference>
<dbReference type="PROSITE" id="PS51257">
    <property type="entry name" value="PROKAR_LIPOPROTEIN"/>
    <property type="match status" value="1"/>
</dbReference>
<evidence type="ECO:0000259" key="8">
    <source>
        <dbReference type="PROSITE" id="PS50109"/>
    </source>
</evidence>
<dbReference type="Gene3D" id="1.10.10.60">
    <property type="entry name" value="Homeodomain-like"/>
    <property type="match status" value="2"/>
</dbReference>
<dbReference type="InterPro" id="IPR018060">
    <property type="entry name" value="HTH_AraC"/>
</dbReference>
<feature type="domain" description="HTH araC/xylS-type" evidence="7">
    <location>
        <begin position="1243"/>
        <end position="1342"/>
    </location>
</feature>
<keyword evidence="5" id="KW-0804">Transcription</keyword>
<dbReference type="Gene3D" id="3.40.50.2300">
    <property type="match status" value="1"/>
</dbReference>
<dbReference type="PANTHER" id="PTHR43547:SF2">
    <property type="entry name" value="HYBRID SIGNAL TRANSDUCTION HISTIDINE KINASE C"/>
    <property type="match status" value="1"/>
</dbReference>
<dbReference type="InterPro" id="IPR001789">
    <property type="entry name" value="Sig_transdc_resp-reg_receiver"/>
</dbReference>
<dbReference type="CDD" id="cd00063">
    <property type="entry name" value="FN3"/>
    <property type="match status" value="1"/>
</dbReference>
<dbReference type="InterPro" id="IPR003661">
    <property type="entry name" value="HisK_dim/P_dom"/>
</dbReference>
<organism evidence="10 11">
    <name type="scientific">Dyadobacter linearis</name>
    <dbReference type="NCBI Taxonomy" id="2823330"/>
    <lineage>
        <taxon>Bacteria</taxon>
        <taxon>Pseudomonadati</taxon>
        <taxon>Bacteroidota</taxon>
        <taxon>Cytophagia</taxon>
        <taxon>Cytophagales</taxon>
        <taxon>Spirosomataceae</taxon>
        <taxon>Dyadobacter</taxon>
    </lineage>
</organism>
<dbReference type="SUPFAM" id="SSF55874">
    <property type="entry name" value="ATPase domain of HSP90 chaperone/DNA topoisomerase II/histidine kinase"/>
    <property type="match status" value="1"/>
</dbReference>
<keyword evidence="10" id="KW-0808">Transferase</keyword>
<evidence type="ECO:0000259" key="7">
    <source>
        <dbReference type="PROSITE" id="PS01124"/>
    </source>
</evidence>
<comment type="caution">
    <text evidence="10">The sequence shown here is derived from an EMBL/GenBank/DDBJ whole genome shotgun (WGS) entry which is preliminary data.</text>
</comment>
<dbReference type="Gene3D" id="2.130.10.10">
    <property type="entry name" value="YVTN repeat-like/Quinoprotein amine dehydrogenase"/>
    <property type="match status" value="3"/>
</dbReference>
<dbReference type="InterPro" id="IPR009057">
    <property type="entry name" value="Homeodomain-like_sf"/>
</dbReference>
<dbReference type="InterPro" id="IPR015943">
    <property type="entry name" value="WD40/YVTN_repeat-like_dom_sf"/>
</dbReference>
<dbReference type="InterPro" id="IPR011110">
    <property type="entry name" value="Reg_prop"/>
</dbReference>
<dbReference type="GO" id="GO:0004673">
    <property type="term" value="F:protein histidine kinase activity"/>
    <property type="evidence" value="ECO:0007669"/>
    <property type="project" value="UniProtKB-EC"/>
</dbReference>
<protein>
    <recommendedName>
        <fullName evidence="2">histidine kinase</fullName>
        <ecNumber evidence="2">2.7.13.3</ecNumber>
    </recommendedName>
</protein>
<dbReference type="InterPro" id="IPR036890">
    <property type="entry name" value="HATPase_C_sf"/>
</dbReference>
<dbReference type="Pfam" id="PF02518">
    <property type="entry name" value="HATPase_c"/>
    <property type="match status" value="1"/>
</dbReference>
<dbReference type="SUPFAM" id="SSF47384">
    <property type="entry name" value="Homodimeric domain of signal transducing histidine kinase"/>
    <property type="match status" value="1"/>
</dbReference>
<dbReference type="Gene3D" id="1.10.287.130">
    <property type="match status" value="1"/>
</dbReference>
<dbReference type="SUPFAM" id="SSF52172">
    <property type="entry name" value="CheY-like"/>
    <property type="match status" value="1"/>
</dbReference>
<dbReference type="SMART" id="SM00387">
    <property type="entry name" value="HATPase_c"/>
    <property type="match status" value="1"/>
</dbReference>
<dbReference type="InterPro" id="IPR005467">
    <property type="entry name" value="His_kinase_dom"/>
</dbReference>
<keyword evidence="10" id="KW-0418">Kinase</keyword>
<dbReference type="Proteomes" id="UP000679725">
    <property type="component" value="Unassembled WGS sequence"/>
</dbReference>
<evidence type="ECO:0000313" key="10">
    <source>
        <dbReference type="EMBL" id="CAG5069015.1"/>
    </source>
</evidence>
<dbReference type="PROSITE" id="PS01124">
    <property type="entry name" value="HTH_ARAC_FAMILY_2"/>
    <property type="match status" value="1"/>
</dbReference>
<feature type="modified residue" description="4-aspartylphosphate" evidence="6">
    <location>
        <position position="1143"/>
    </location>
</feature>
<accession>A0ABN7R4F3</accession>
<comment type="catalytic activity">
    <reaction evidence="1">
        <text>ATP + protein L-histidine = ADP + protein N-phospho-L-histidine.</text>
        <dbReference type="EC" id="2.7.13.3"/>
    </reaction>
</comment>
<feature type="domain" description="Histidine kinase" evidence="8">
    <location>
        <begin position="835"/>
        <end position="1057"/>
    </location>
</feature>
<dbReference type="InterPro" id="IPR004358">
    <property type="entry name" value="Sig_transdc_His_kin-like_C"/>
</dbReference>
<dbReference type="SUPFAM" id="SSF46689">
    <property type="entry name" value="Homeodomain-like"/>
    <property type="match status" value="1"/>
</dbReference>
<evidence type="ECO:0000259" key="9">
    <source>
        <dbReference type="PROSITE" id="PS50110"/>
    </source>
</evidence>
<evidence type="ECO:0000256" key="2">
    <source>
        <dbReference type="ARBA" id="ARBA00012438"/>
    </source>
</evidence>
<dbReference type="SMART" id="SM00388">
    <property type="entry name" value="HisKA"/>
    <property type="match status" value="1"/>
</dbReference>
<dbReference type="PRINTS" id="PR00344">
    <property type="entry name" value="BCTRLSENSOR"/>
</dbReference>
<evidence type="ECO:0000313" key="11">
    <source>
        <dbReference type="Proteomes" id="UP000679725"/>
    </source>
</evidence>
<dbReference type="SUPFAM" id="SSF63829">
    <property type="entry name" value="Calcium-dependent phosphotriesterase"/>
    <property type="match status" value="2"/>
</dbReference>
<keyword evidence="3 6" id="KW-0597">Phosphoprotein</keyword>
<dbReference type="Pfam" id="PF07495">
    <property type="entry name" value="Y_Y_Y"/>
    <property type="match status" value="1"/>
</dbReference>
<dbReference type="InterPro" id="IPR003594">
    <property type="entry name" value="HATPase_dom"/>
</dbReference>
<evidence type="ECO:0000256" key="1">
    <source>
        <dbReference type="ARBA" id="ARBA00000085"/>
    </source>
</evidence>
<dbReference type="CDD" id="cd00082">
    <property type="entry name" value="HisKA"/>
    <property type="match status" value="1"/>
</dbReference>
<evidence type="ECO:0000256" key="5">
    <source>
        <dbReference type="ARBA" id="ARBA00023163"/>
    </source>
</evidence>
<dbReference type="Gene3D" id="2.60.40.10">
    <property type="entry name" value="Immunoglobulins"/>
    <property type="match status" value="1"/>
</dbReference>
<dbReference type="PANTHER" id="PTHR43547">
    <property type="entry name" value="TWO-COMPONENT HISTIDINE KINASE"/>
    <property type="match status" value="1"/>
</dbReference>
<dbReference type="Pfam" id="PF07494">
    <property type="entry name" value="Reg_prop"/>
    <property type="match status" value="4"/>
</dbReference>
<dbReference type="PROSITE" id="PS50109">
    <property type="entry name" value="HIS_KIN"/>
    <property type="match status" value="1"/>
</dbReference>
<dbReference type="InterPro" id="IPR036097">
    <property type="entry name" value="HisK_dim/P_sf"/>
</dbReference>
<keyword evidence="11" id="KW-1185">Reference proteome</keyword>
<evidence type="ECO:0000256" key="4">
    <source>
        <dbReference type="ARBA" id="ARBA00023015"/>
    </source>
</evidence>
<dbReference type="SMART" id="SM00342">
    <property type="entry name" value="HTH_ARAC"/>
    <property type="match status" value="1"/>
</dbReference>
<dbReference type="EC" id="2.7.13.3" evidence="2"/>
<dbReference type="Pfam" id="PF12833">
    <property type="entry name" value="HTH_18"/>
    <property type="match status" value="1"/>
</dbReference>
<name>A0ABN7R4F3_9BACT</name>
<keyword evidence="4" id="KW-0805">Transcription regulation</keyword>
<feature type="domain" description="Response regulatory" evidence="9">
    <location>
        <begin position="1095"/>
        <end position="1210"/>
    </location>
</feature>
<dbReference type="EMBL" id="CAJRAU010000002">
    <property type="protein sequence ID" value="CAG5069015.1"/>
    <property type="molecule type" value="Genomic_DNA"/>
</dbReference>
<evidence type="ECO:0000256" key="3">
    <source>
        <dbReference type="ARBA" id="ARBA00022553"/>
    </source>
</evidence>
<dbReference type="SMART" id="SM00448">
    <property type="entry name" value="REC"/>
    <property type="match status" value="1"/>
</dbReference>
<dbReference type="InterPro" id="IPR003961">
    <property type="entry name" value="FN3_dom"/>
</dbReference>